<evidence type="ECO:0000313" key="2">
    <source>
        <dbReference type="EMBL" id="RHB30389.1"/>
    </source>
</evidence>
<feature type="transmembrane region" description="Helical" evidence="1">
    <location>
        <begin position="50"/>
        <end position="71"/>
    </location>
</feature>
<keyword evidence="1" id="KW-0472">Membrane</keyword>
<dbReference type="AlphaFoldDB" id="A0A413VA38"/>
<feature type="transmembrane region" description="Helical" evidence="1">
    <location>
        <begin position="109"/>
        <end position="127"/>
    </location>
</feature>
<protein>
    <recommendedName>
        <fullName evidence="4">DUF4293 family protein</fullName>
    </recommendedName>
</protein>
<feature type="transmembrane region" description="Helical" evidence="1">
    <location>
        <begin position="80"/>
        <end position="103"/>
    </location>
</feature>
<name>A0A413VA38_9BACE</name>
<gene>
    <name evidence="2" type="ORF">DW888_18860</name>
</gene>
<sequence length="137" mass="15748">MKKINYYYFVAGFLAILFSITHELNRQQVLLPALYTGELDITTVTTFKYIWHIITAENFVFGIMFIIMAFYKKQEQVRFAAWLICVILLIRLFVIVITTLMMGGKMDNLGIDIIAIIVYTTIILLGTRAGNRIKVNG</sequence>
<dbReference type="Proteomes" id="UP000284379">
    <property type="component" value="Unassembled WGS sequence"/>
</dbReference>
<evidence type="ECO:0008006" key="4">
    <source>
        <dbReference type="Google" id="ProtNLM"/>
    </source>
</evidence>
<dbReference type="EMBL" id="QSGO01000027">
    <property type="protein sequence ID" value="RHB30389.1"/>
    <property type="molecule type" value="Genomic_DNA"/>
</dbReference>
<dbReference type="RefSeq" id="WP_122202216.1">
    <property type="nucleotide sequence ID" value="NZ_CABJFV010000027.1"/>
</dbReference>
<organism evidence="2 3">
    <name type="scientific">Bacteroides nordii</name>
    <dbReference type="NCBI Taxonomy" id="291645"/>
    <lineage>
        <taxon>Bacteria</taxon>
        <taxon>Pseudomonadati</taxon>
        <taxon>Bacteroidota</taxon>
        <taxon>Bacteroidia</taxon>
        <taxon>Bacteroidales</taxon>
        <taxon>Bacteroidaceae</taxon>
        <taxon>Bacteroides</taxon>
    </lineage>
</organism>
<keyword evidence="1" id="KW-1133">Transmembrane helix</keyword>
<evidence type="ECO:0000313" key="3">
    <source>
        <dbReference type="Proteomes" id="UP000284379"/>
    </source>
</evidence>
<proteinExistence type="predicted"/>
<evidence type="ECO:0000256" key="1">
    <source>
        <dbReference type="SAM" id="Phobius"/>
    </source>
</evidence>
<accession>A0A413VA38</accession>
<reference evidence="2 3" key="1">
    <citation type="submission" date="2018-08" db="EMBL/GenBank/DDBJ databases">
        <title>A genome reference for cultivated species of the human gut microbiota.</title>
        <authorList>
            <person name="Zou Y."/>
            <person name="Xue W."/>
            <person name="Luo G."/>
        </authorList>
    </citation>
    <scope>NUCLEOTIDE SEQUENCE [LARGE SCALE GENOMIC DNA]</scope>
    <source>
        <strain evidence="2 3">AM40-30BH</strain>
    </source>
</reference>
<comment type="caution">
    <text evidence="2">The sequence shown here is derived from an EMBL/GenBank/DDBJ whole genome shotgun (WGS) entry which is preliminary data.</text>
</comment>
<keyword evidence="1" id="KW-0812">Transmembrane</keyword>